<keyword evidence="1" id="KW-0436">Ligase</keyword>
<evidence type="ECO:0000256" key="4">
    <source>
        <dbReference type="PROSITE-ProRule" id="PRU00409"/>
    </source>
</evidence>
<dbReference type="Gene3D" id="3.30.470.20">
    <property type="entry name" value="ATP-grasp fold, B domain"/>
    <property type="match status" value="1"/>
</dbReference>
<evidence type="ECO:0000256" key="3">
    <source>
        <dbReference type="ARBA" id="ARBA00022840"/>
    </source>
</evidence>
<feature type="domain" description="ATP-grasp" evidence="5">
    <location>
        <begin position="126"/>
        <end position="319"/>
    </location>
</feature>
<dbReference type="InterPro" id="IPR011761">
    <property type="entry name" value="ATP-grasp"/>
</dbReference>
<dbReference type="Gene3D" id="3.30.1490.20">
    <property type="entry name" value="ATP-grasp fold, A domain"/>
    <property type="match status" value="1"/>
</dbReference>
<sequence length="413" mass="47861">MIDIFIYNVVYIKCDFSKIRTSESQKLILIASPYCLNELSDENRACFDEIHPISRDFQQVDLDEIEKIILQYLQEYGPENIRLLSNEDSTLLVCGHLREKYGISGHRAETLLPFVNKVVSKDRLENVVRMPKYIQFDKQAYLENKDDYLQSLENNLGFPMFAKPVDLVSSIETHRIPDMDTLIHVLDRIVVHDYDFEIDEFIDGELFHCDAMIIDGVMHFFMIGKCSFALSRFFEGKPVGSIPIVDQHMFNELKQFSQKVFDKLSCPSGAYHLEAFLDNKTGEFVFLEVGARTGGALITKVYEKLFNLNIEETNYLIQMGELKEINVTQKDIYAGFLNFPKIKGSLQSIVKPSLDIDSEFIEFVKPDDQLEQAANLLDISCSIIFWDECYDKIYNTFEYLKNYKPLLFQQESA</sequence>
<dbReference type="PROSITE" id="PS50975">
    <property type="entry name" value="ATP_GRASP"/>
    <property type="match status" value="1"/>
</dbReference>
<keyword evidence="7" id="KW-1185">Reference proteome</keyword>
<dbReference type="PANTHER" id="PTHR43585">
    <property type="entry name" value="FUMIPYRROLE BIOSYNTHESIS PROTEIN C"/>
    <property type="match status" value="1"/>
</dbReference>
<reference evidence="6 7" key="1">
    <citation type="submission" date="2020-12" db="EMBL/GenBank/DDBJ databases">
        <title>WGS of Legionella: environmental sample.</title>
        <authorList>
            <person name="Cristino S."/>
            <person name="Girolamini L."/>
            <person name="Salaris S."/>
            <person name="Pascale M.R."/>
            <person name="Mazzotta M."/>
            <person name="Orsini M."/>
            <person name="Grottola A."/>
        </authorList>
    </citation>
    <scope>NUCLEOTIDE SEQUENCE [LARGE SCALE GENOMIC DNA]</scope>
    <source>
        <strain evidence="6 7">30cs62</strain>
    </source>
</reference>
<keyword evidence="2 4" id="KW-0547">Nucleotide-binding</keyword>
<accession>A0ABS1WAR6</accession>
<comment type="caution">
    <text evidence="6">The sequence shown here is derived from an EMBL/GenBank/DDBJ whole genome shotgun (WGS) entry which is preliminary data.</text>
</comment>
<dbReference type="Proteomes" id="UP000809910">
    <property type="component" value="Unassembled WGS sequence"/>
</dbReference>
<evidence type="ECO:0000313" key="6">
    <source>
        <dbReference type="EMBL" id="MBL7526447.1"/>
    </source>
</evidence>
<evidence type="ECO:0000313" key="7">
    <source>
        <dbReference type="Proteomes" id="UP000809910"/>
    </source>
</evidence>
<evidence type="ECO:0000259" key="5">
    <source>
        <dbReference type="PROSITE" id="PS50975"/>
    </source>
</evidence>
<evidence type="ECO:0000256" key="1">
    <source>
        <dbReference type="ARBA" id="ARBA00022598"/>
    </source>
</evidence>
<gene>
    <name evidence="6" type="ORF">I5282_07670</name>
</gene>
<dbReference type="PANTHER" id="PTHR43585:SF2">
    <property type="entry name" value="ATP-GRASP ENZYME FSQD"/>
    <property type="match status" value="1"/>
</dbReference>
<dbReference type="InterPro" id="IPR052032">
    <property type="entry name" value="ATP-dep_AA_Ligase"/>
</dbReference>
<proteinExistence type="predicted"/>
<protein>
    <recommendedName>
        <fullName evidence="5">ATP-grasp domain-containing protein</fullName>
    </recommendedName>
</protein>
<dbReference type="SUPFAM" id="SSF56059">
    <property type="entry name" value="Glutathione synthetase ATP-binding domain-like"/>
    <property type="match status" value="1"/>
</dbReference>
<keyword evidence="3 4" id="KW-0067">ATP-binding</keyword>
<dbReference type="EMBL" id="JADWVN010000013">
    <property type="protein sequence ID" value="MBL7526447.1"/>
    <property type="molecule type" value="Genomic_DNA"/>
</dbReference>
<dbReference type="InterPro" id="IPR011095">
    <property type="entry name" value="Dala_Dala_lig_C"/>
</dbReference>
<name>A0ABS1WAR6_9GAMM</name>
<dbReference type="Pfam" id="PF07478">
    <property type="entry name" value="Dala_Dala_lig_C"/>
    <property type="match status" value="1"/>
</dbReference>
<dbReference type="InterPro" id="IPR013815">
    <property type="entry name" value="ATP_grasp_subdomain_1"/>
</dbReference>
<organism evidence="6 7">
    <name type="scientific">Legionella bononiensis</name>
    <dbReference type="NCBI Taxonomy" id="2793102"/>
    <lineage>
        <taxon>Bacteria</taxon>
        <taxon>Pseudomonadati</taxon>
        <taxon>Pseudomonadota</taxon>
        <taxon>Gammaproteobacteria</taxon>
        <taxon>Legionellales</taxon>
        <taxon>Legionellaceae</taxon>
        <taxon>Legionella</taxon>
    </lineage>
</organism>
<evidence type="ECO:0000256" key="2">
    <source>
        <dbReference type="ARBA" id="ARBA00022741"/>
    </source>
</evidence>
<dbReference type="Gene3D" id="3.40.50.20">
    <property type="match status" value="1"/>
</dbReference>
<dbReference type="RefSeq" id="WP_203110355.1">
    <property type="nucleotide sequence ID" value="NZ_JADOBG010000015.1"/>
</dbReference>